<dbReference type="AlphaFoldDB" id="A0A6B2LJR3"/>
<dbReference type="InterPro" id="IPR014764">
    <property type="entry name" value="DCN-prot"/>
</dbReference>
<dbReference type="EMBL" id="GIBP01008078">
    <property type="protein sequence ID" value="NDV37047.1"/>
    <property type="molecule type" value="Transcribed_RNA"/>
</dbReference>
<dbReference type="PANTHER" id="PTHR12281">
    <property type="entry name" value="RP42 RELATED"/>
    <property type="match status" value="1"/>
</dbReference>
<dbReference type="Pfam" id="PF03556">
    <property type="entry name" value="Cullin_binding"/>
    <property type="match status" value="1"/>
</dbReference>
<dbReference type="GO" id="GO:0031624">
    <property type="term" value="F:ubiquitin conjugating enzyme binding"/>
    <property type="evidence" value="ECO:0007669"/>
    <property type="project" value="TreeGrafter"/>
</dbReference>
<dbReference type="PANTHER" id="PTHR12281:SF31">
    <property type="entry name" value="DCN1-LIKE PROTEIN 3"/>
    <property type="match status" value="1"/>
</dbReference>
<dbReference type="InterPro" id="IPR042460">
    <property type="entry name" value="DCN1-like_PONY"/>
</dbReference>
<dbReference type="GO" id="GO:0097602">
    <property type="term" value="F:cullin family protein binding"/>
    <property type="evidence" value="ECO:0007669"/>
    <property type="project" value="TreeGrafter"/>
</dbReference>
<name>A0A6B2LJR3_9EUKA</name>
<proteinExistence type="predicted"/>
<dbReference type="GO" id="GO:0032182">
    <property type="term" value="F:ubiquitin-like protein binding"/>
    <property type="evidence" value="ECO:0007669"/>
    <property type="project" value="TreeGrafter"/>
</dbReference>
<accession>A0A6B2LJR3</accession>
<feature type="domain" description="DCUN1" evidence="2">
    <location>
        <begin position="1"/>
        <end position="186"/>
    </location>
</feature>
<protein>
    <recommendedName>
        <fullName evidence="1">Defective in cullin neddylation protein</fullName>
    </recommendedName>
</protein>
<dbReference type="Gene3D" id="1.10.238.10">
    <property type="entry name" value="EF-hand"/>
    <property type="match status" value="1"/>
</dbReference>
<dbReference type="InterPro" id="IPR005176">
    <property type="entry name" value="PONY_dom"/>
</dbReference>
<reference evidence="3" key="1">
    <citation type="journal article" date="2020" name="J. Eukaryot. Microbiol.">
        <title>De novo Sequencing, Assembly and Annotation of the Transcriptome for the Free-Living Testate Amoeba Arcella intermedia.</title>
        <authorList>
            <person name="Ribeiro G.M."/>
            <person name="Porfirio-Sousa A.L."/>
            <person name="Maurer-Alcala X.X."/>
            <person name="Katz L.A."/>
            <person name="Lahr D.J.G."/>
        </authorList>
    </citation>
    <scope>NUCLEOTIDE SEQUENCE</scope>
</reference>
<dbReference type="GO" id="GO:0000151">
    <property type="term" value="C:ubiquitin ligase complex"/>
    <property type="evidence" value="ECO:0007669"/>
    <property type="project" value="TreeGrafter"/>
</dbReference>
<dbReference type="Gene3D" id="1.10.238.200">
    <property type="entry name" value="Cullin, PONY binding domain"/>
    <property type="match status" value="1"/>
</dbReference>
<dbReference type="GO" id="GO:0045116">
    <property type="term" value="P:protein neddylation"/>
    <property type="evidence" value="ECO:0007669"/>
    <property type="project" value="TreeGrafter"/>
</dbReference>
<sequence>MAALYNNYLNGDDNAIENQGLLKLSADLGATGPTDPHLLVFAWKLNSRVQFQFFKDEFLTSLSLDNIFTKDKMIQHINKTLKELEQDGELFRSWYAFVYEYLKSKQATVLSVEEAIIAWKILGIPNRWKPFEKFEGYIIQQKLKGINSDTWLMLLALIEKVGDDPNNYDEADCWPSVLEDFILDCWKS</sequence>
<evidence type="ECO:0000256" key="1">
    <source>
        <dbReference type="RuleBase" id="RU410713"/>
    </source>
</evidence>
<dbReference type="PROSITE" id="PS51229">
    <property type="entry name" value="DCUN1"/>
    <property type="match status" value="1"/>
</dbReference>
<organism evidence="3">
    <name type="scientific">Arcella intermedia</name>
    <dbReference type="NCBI Taxonomy" id="1963864"/>
    <lineage>
        <taxon>Eukaryota</taxon>
        <taxon>Amoebozoa</taxon>
        <taxon>Tubulinea</taxon>
        <taxon>Elardia</taxon>
        <taxon>Arcellinida</taxon>
        <taxon>Sphaerothecina</taxon>
        <taxon>Arcellidae</taxon>
        <taxon>Arcella</taxon>
    </lineage>
</organism>
<evidence type="ECO:0000313" key="3">
    <source>
        <dbReference type="EMBL" id="NDV37047.1"/>
    </source>
</evidence>
<comment type="function">
    <text evidence="1">Neddylation of cullins play an essential role in the regulation of SCF-type complexes activity.</text>
</comment>
<evidence type="ECO:0000259" key="2">
    <source>
        <dbReference type="PROSITE" id="PS51229"/>
    </source>
</evidence>